<evidence type="ECO:0000313" key="3">
    <source>
        <dbReference type="Proteomes" id="UP000610966"/>
    </source>
</evidence>
<feature type="transmembrane region" description="Helical" evidence="1">
    <location>
        <begin position="176"/>
        <end position="194"/>
    </location>
</feature>
<proteinExistence type="predicted"/>
<sequence length="292" mass="31400">MEQKTMNNPELEEKAGVVDLLERSGSVILPVGISLYALLYLGIQQVYGIFNVSPEQAGIDQATMFGRLVGTLILLVIGGTLLIGVAVAGFWLLDKATFGRLARFAQAVRQRPWAAAAVGALWCGATYWGFLGYLGLGDGTTLTAIVITAVSIGVLSFLVPFRLLRSRPVGRAGMKIVAAAFTGIGLGFALMGQMESDALAVAEKGEPASLLLSMVGFQDQWVVATDRESGEPLRDGEELLLLGEREGAYALYDCANQETFRRSIDATVLQQIVLEPDRPEGYSCHAKQKRKS</sequence>
<keyword evidence="3" id="KW-1185">Reference proteome</keyword>
<dbReference type="Proteomes" id="UP000610966">
    <property type="component" value="Unassembled WGS sequence"/>
</dbReference>
<keyword evidence="1" id="KW-1133">Transmembrane helix</keyword>
<comment type="caution">
    <text evidence="2">The sequence shown here is derived from an EMBL/GenBank/DDBJ whole genome shotgun (WGS) entry which is preliminary data.</text>
</comment>
<feature type="transmembrane region" description="Helical" evidence="1">
    <location>
        <begin position="142"/>
        <end position="164"/>
    </location>
</feature>
<keyword evidence="1" id="KW-0472">Membrane</keyword>
<keyword evidence="1" id="KW-0812">Transmembrane</keyword>
<feature type="transmembrane region" description="Helical" evidence="1">
    <location>
        <begin position="113"/>
        <end position="136"/>
    </location>
</feature>
<evidence type="ECO:0000256" key="1">
    <source>
        <dbReference type="SAM" id="Phobius"/>
    </source>
</evidence>
<dbReference type="EMBL" id="BOOG01000012">
    <property type="protein sequence ID" value="GIH69028.1"/>
    <property type="molecule type" value="Genomic_DNA"/>
</dbReference>
<accession>A0A8J3RAJ1</accession>
<organism evidence="2 3">
    <name type="scientific">Sphaerimonospora thailandensis</name>
    <dbReference type="NCBI Taxonomy" id="795644"/>
    <lineage>
        <taxon>Bacteria</taxon>
        <taxon>Bacillati</taxon>
        <taxon>Actinomycetota</taxon>
        <taxon>Actinomycetes</taxon>
        <taxon>Streptosporangiales</taxon>
        <taxon>Streptosporangiaceae</taxon>
        <taxon>Sphaerimonospora</taxon>
    </lineage>
</organism>
<feature type="transmembrane region" description="Helical" evidence="1">
    <location>
        <begin position="27"/>
        <end position="50"/>
    </location>
</feature>
<feature type="transmembrane region" description="Helical" evidence="1">
    <location>
        <begin position="70"/>
        <end position="93"/>
    </location>
</feature>
<dbReference type="RefSeq" id="WP_204012904.1">
    <property type="nucleotide sequence ID" value="NZ_BOOG01000012.1"/>
</dbReference>
<evidence type="ECO:0000313" key="2">
    <source>
        <dbReference type="EMBL" id="GIH69028.1"/>
    </source>
</evidence>
<gene>
    <name evidence="2" type="ORF">Mth01_12810</name>
</gene>
<dbReference type="AlphaFoldDB" id="A0A8J3RAJ1"/>
<protein>
    <submittedName>
        <fullName evidence="2">Uncharacterized protein</fullName>
    </submittedName>
</protein>
<name>A0A8J3RAJ1_9ACTN</name>
<reference evidence="2" key="1">
    <citation type="submission" date="2021-01" db="EMBL/GenBank/DDBJ databases">
        <title>Whole genome shotgun sequence of Sphaerimonospora thailandensis NBRC 107569.</title>
        <authorList>
            <person name="Komaki H."/>
            <person name="Tamura T."/>
        </authorList>
    </citation>
    <scope>NUCLEOTIDE SEQUENCE</scope>
    <source>
        <strain evidence="2">NBRC 107569</strain>
    </source>
</reference>